<dbReference type="EMBL" id="RQTJ01000004">
    <property type="protein sequence ID" value="RRA96189.1"/>
    <property type="molecule type" value="Genomic_DNA"/>
</dbReference>
<comment type="caution">
    <text evidence="3">The sequence shown here is derived from an EMBL/GenBank/DDBJ whole genome shotgun (WGS) entry which is preliminary data.</text>
</comment>
<keyword evidence="1" id="KW-0472">Membrane</keyword>
<feature type="transmembrane region" description="Helical" evidence="1">
    <location>
        <begin position="65"/>
        <end position="89"/>
    </location>
</feature>
<dbReference type="Proteomes" id="UP000268372">
    <property type="component" value="Unassembled WGS sequence"/>
</dbReference>
<feature type="transmembrane region" description="Helical" evidence="1">
    <location>
        <begin position="6"/>
        <end position="28"/>
    </location>
</feature>
<accession>A0A3P1B5H0</accession>
<feature type="transmembrane region" description="Helical" evidence="1">
    <location>
        <begin position="40"/>
        <end position="59"/>
    </location>
</feature>
<proteinExistence type="predicted"/>
<reference evidence="3 4" key="1">
    <citation type="submission" date="2018-11" db="EMBL/GenBank/DDBJ databases">
        <title>Flavobacterium sp. nov., YIM 102796 draft genome.</title>
        <authorList>
            <person name="Li G."/>
            <person name="Jiang Y."/>
        </authorList>
    </citation>
    <scope>NUCLEOTIDE SEQUENCE [LARGE SCALE GENOMIC DNA]</scope>
    <source>
        <strain evidence="3 4">YIM 102796</strain>
    </source>
</reference>
<organism evidence="3 4">
    <name type="scientific">Paenimyroides viscosum</name>
    <dbReference type="NCBI Taxonomy" id="2488729"/>
    <lineage>
        <taxon>Bacteria</taxon>
        <taxon>Pseudomonadati</taxon>
        <taxon>Bacteroidota</taxon>
        <taxon>Flavobacteriia</taxon>
        <taxon>Flavobacteriales</taxon>
        <taxon>Flavobacteriaceae</taxon>
        <taxon>Paenimyroides</taxon>
    </lineage>
</organism>
<feature type="transmembrane region" description="Helical" evidence="1">
    <location>
        <begin position="125"/>
        <end position="147"/>
    </location>
</feature>
<protein>
    <submittedName>
        <fullName evidence="3">Sulfite exporter TauE/SafE family protein</fullName>
    </submittedName>
</protein>
<keyword evidence="1" id="KW-0812">Transmembrane</keyword>
<keyword evidence="1" id="KW-1133">Transmembrane helix</keyword>
<feature type="transmembrane region" description="Helical" evidence="1">
    <location>
        <begin position="192"/>
        <end position="209"/>
    </location>
</feature>
<evidence type="ECO:0000256" key="1">
    <source>
        <dbReference type="SAM" id="Phobius"/>
    </source>
</evidence>
<dbReference type="PANTHER" id="PTHR42208">
    <property type="entry name" value="HEAVY METAL TRANSPORTER-RELATED"/>
    <property type="match status" value="1"/>
</dbReference>
<sequence>MIIPLLLGLLGSLHCVAMCGPIALALPVHQFNTTKKTASILLYHLGRISVYVVLGVVFGTVGKGLFIAGFQQNVSIILGILLILGVLFFNEKKMQNLVLSPNSKAYIKFKNTFGTYIRKKTPVSFVIMGMLNGLLPCAMIYMALFGATATQGSLYGGLFMLWYGLGTIPLLSLLVLMGNWVTNNFKNKFKKAVPVFLIFTGCLLIIRGLNLDIPYLSPSSLQLFISGNPQCF</sequence>
<dbReference type="Pfam" id="PF13386">
    <property type="entry name" value="DsbD_2"/>
    <property type="match status" value="1"/>
</dbReference>
<dbReference type="PANTHER" id="PTHR42208:SF1">
    <property type="entry name" value="HEAVY METAL TRANSPORTER"/>
    <property type="match status" value="1"/>
</dbReference>
<dbReference type="AlphaFoldDB" id="A0A3P1B5H0"/>
<keyword evidence="4" id="KW-1185">Reference proteome</keyword>
<dbReference type="InterPro" id="IPR039447">
    <property type="entry name" value="UreH-like_TM_dom"/>
</dbReference>
<evidence type="ECO:0000313" key="3">
    <source>
        <dbReference type="EMBL" id="RRA96189.1"/>
    </source>
</evidence>
<dbReference type="OrthoDB" id="594443at2"/>
<feature type="domain" description="Urease accessory protein UreH-like transmembrane" evidence="2">
    <location>
        <begin position="5"/>
        <end position="202"/>
    </location>
</feature>
<gene>
    <name evidence="3" type="ORF">EG242_02920</name>
</gene>
<evidence type="ECO:0000313" key="4">
    <source>
        <dbReference type="Proteomes" id="UP000268372"/>
    </source>
</evidence>
<dbReference type="RefSeq" id="WP_124898424.1">
    <property type="nucleotide sequence ID" value="NZ_RQTJ01000004.1"/>
</dbReference>
<evidence type="ECO:0000259" key="2">
    <source>
        <dbReference type="Pfam" id="PF13386"/>
    </source>
</evidence>
<feature type="transmembrane region" description="Helical" evidence="1">
    <location>
        <begin position="159"/>
        <end position="180"/>
    </location>
</feature>
<name>A0A3P1B5H0_9FLAO</name>